<comment type="caution">
    <text evidence="2">The sequence shown here is derived from an EMBL/GenBank/DDBJ whole genome shotgun (WGS) entry which is preliminary data.</text>
</comment>
<dbReference type="GO" id="GO:0005634">
    <property type="term" value="C:nucleus"/>
    <property type="evidence" value="ECO:0007669"/>
    <property type="project" value="TreeGrafter"/>
</dbReference>
<reference evidence="2 3" key="1">
    <citation type="submission" date="2016-07" db="EMBL/GenBank/DDBJ databases">
        <title>Pervasive Adenine N6-methylation of Active Genes in Fungi.</title>
        <authorList>
            <consortium name="DOE Joint Genome Institute"/>
            <person name="Mondo S.J."/>
            <person name="Dannebaum R.O."/>
            <person name="Kuo R.C."/>
            <person name="Labutti K."/>
            <person name="Haridas S."/>
            <person name="Kuo A."/>
            <person name="Salamov A."/>
            <person name="Ahrendt S.R."/>
            <person name="Lipzen A."/>
            <person name="Sullivan W."/>
            <person name="Andreopoulos W.B."/>
            <person name="Clum A."/>
            <person name="Lindquist E."/>
            <person name="Daum C."/>
            <person name="Ramamoorthy G.K."/>
            <person name="Gryganskyi A."/>
            <person name="Culley D."/>
            <person name="Magnuson J.K."/>
            <person name="James T.Y."/>
            <person name="O'Malley M.A."/>
            <person name="Stajich J.E."/>
            <person name="Spatafora J.W."/>
            <person name="Visel A."/>
            <person name="Grigoriev I.V."/>
        </authorList>
    </citation>
    <scope>NUCLEOTIDE SEQUENCE [LARGE SCALE GENOMIC DNA]</scope>
    <source>
        <strain evidence="2 3">62-1032</strain>
    </source>
</reference>
<dbReference type="InterPro" id="IPR013783">
    <property type="entry name" value="Ig-like_fold"/>
</dbReference>
<dbReference type="AlphaFoldDB" id="A0A1Y2E166"/>
<organism evidence="2 3">
    <name type="scientific">Leucosporidium creatinivorum</name>
    <dbReference type="NCBI Taxonomy" id="106004"/>
    <lineage>
        <taxon>Eukaryota</taxon>
        <taxon>Fungi</taxon>
        <taxon>Dikarya</taxon>
        <taxon>Basidiomycota</taxon>
        <taxon>Pucciniomycotina</taxon>
        <taxon>Microbotryomycetes</taxon>
        <taxon>Leucosporidiales</taxon>
        <taxon>Leucosporidium</taxon>
    </lineage>
</organism>
<name>A0A1Y2E166_9BASI</name>
<dbReference type="Gene3D" id="2.60.40.10">
    <property type="entry name" value="Immunoglobulins"/>
    <property type="match status" value="1"/>
</dbReference>
<dbReference type="GO" id="GO:0031588">
    <property type="term" value="C:nucleotide-activated protein kinase complex"/>
    <property type="evidence" value="ECO:0007669"/>
    <property type="project" value="TreeGrafter"/>
</dbReference>
<dbReference type="InterPro" id="IPR032640">
    <property type="entry name" value="AMPK1_CBM"/>
</dbReference>
<dbReference type="CDD" id="cd02859">
    <property type="entry name" value="E_set_AMPKbeta_like_N"/>
    <property type="match status" value="1"/>
</dbReference>
<dbReference type="PANTHER" id="PTHR10343">
    <property type="entry name" value="5'-AMP-ACTIVATED PROTEIN KINASE , BETA SUBUNIT"/>
    <property type="match status" value="1"/>
</dbReference>
<evidence type="ECO:0000259" key="1">
    <source>
        <dbReference type="Pfam" id="PF16561"/>
    </source>
</evidence>
<dbReference type="OrthoDB" id="2538194at2759"/>
<dbReference type="STRING" id="106004.A0A1Y2E166"/>
<dbReference type="InterPro" id="IPR050827">
    <property type="entry name" value="CRP1_MDG1_kinase"/>
</dbReference>
<dbReference type="SUPFAM" id="SSF81296">
    <property type="entry name" value="E set domains"/>
    <property type="match status" value="1"/>
</dbReference>
<dbReference type="PANTHER" id="PTHR10343:SF94">
    <property type="entry name" value="MDG1P"/>
    <property type="match status" value="1"/>
</dbReference>
<dbReference type="InParanoid" id="A0A1Y2E166"/>
<accession>A0A1Y2E166</accession>
<dbReference type="GO" id="GO:0019901">
    <property type="term" value="F:protein kinase binding"/>
    <property type="evidence" value="ECO:0007669"/>
    <property type="project" value="TreeGrafter"/>
</dbReference>
<dbReference type="GO" id="GO:0007165">
    <property type="term" value="P:signal transduction"/>
    <property type="evidence" value="ECO:0007669"/>
    <property type="project" value="TreeGrafter"/>
</dbReference>
<gene>
    <name evidence="2" type="ORF">BCR35DRAFT_185799</name>
</gene>
<evidence type="ECO:0000313" key="3">
    <source>
        <dbReference type="Proteomes" id="UP000193467"/>
    </source>
</evidence>
<dbReference type="Proteomes" id="UP000193467">
    <property type="component" value="Unassembled WGS sequence"/>
</dbReference>
<sequence length="160" mass="16935">MSDLYAHQFTWAGQAESVIATGSFDEWKSTLPLTRNNEGKLSATLPIKYGEKITFKYIVDGSWQHNPDEPFESDASGNINNVFTAPEAPVAPVVIPTGEGQEKQPVLPVPESIATTDAVAVSPAVISEPATAPAAEEKKEEESAGLIAGASEFSSGVGFR</sequence>
<protein>
    <submittedName>
        <fullName evidence="2">Immunoglobulin E-set</fullName>
    </submittedName>
</protein>
<dbReference type="InterPro" id="IPR014756">
    <property type="entry name" value="Ig_E-set"/>
</dbReference>
<dbReference type="GO" id="GO:0005737">
    <property type="term" value="C:cytoplasm"/>
    <property type="evidence" value="ECO:0007669"/>
    <property type="project" value="TreeGrafter"/>
</dbReference>
<evidence type="ECO:0000313" key="2">
    <source>
        <dbReference type="EMBL" id="ORY64605.1"/>
    </source>
</evidence>
<dbReference type="Pfam" id="PF16561">
    <property type="entry name" value="AMPK1_CBM"/>
    <property type="match status" value="1"/>
</dbReference>
<feature type="domain" description="AMP-activated protein kinase glycogen-binding" evidence="1">
    <location>
        <begin position="7"/>
        <end position="84"/>
    </location>
</feature>
<dbReference type="EMBL" id="MCGR01000066">
    <property type="protein sequence ID" value="ORY64605.1"/>
    <property type="molecule type" value="Genomic_DNA"/>
</dbReference>
<proteinExistence type="predicted"/>
<keyword evidence="3" id="KW-1185">Reference proteome</keyword>